<proteinExistence type="predicted"/>
<dbReference type="Proteomes" id="UP000447434">
    <property type="component" value="Chromosome 25"/>
</dbReference>
<dbReference type="InterPro" id="IPR001611">
    <property type="entry name" value="Leu-rich_rpt"/>
</dbReference>
<dbReference type="InterPro" id="IPR032675">
    <property type="entry name" value="LRR_dom_sf"/>
</dbReference>
<accession>A0A6A4MT82</accession>
<evidence type="ECO:0000313" key="2">
    <source>
        <dbReference type="Proteomes" id="UP000447434"/>
    </source>
</evidence>
<dbReference type="AlphaFoldDB" id="A0A6A4MT82"/>
<dbReference type="SUPFAM" id="SSF52047">
    <property type="entry name" value="RNI-like"/>
    <property type="match status" value="1"/>
</dbReference>
<evidence type="ECO:0000313" key="1">
    <source>
        <dbReference type="EMBL" id="KAE9584543.1"/>
    </source>
</evidence>
<protein>
    <submittedName>
        <fullName evidence="1">Putative leucine-rich repeat domain, L domain-containing protein</fullName>
    </submittedName>
</protein>
<name>A0A6A4MT82_LUPAL</name>
<dbReference type="Pfam" id="PF13516">
    <property type="entry name" value="LRR_6"/>
    <property type="match status" value="2"/>
</dbReference>
<dbReference type="OrthoDB" id="1715155at2759"/>
<organism evidence="1 2">
    <name type="scientific">Lupinus albus</name>
    <name type="common">White lupine</name>
    <name type="synonym">Lupinus termis</name>
    <dbReference type="NCBI Taxonomy" id="3870"/>
    <lineage>
        <taxon>Eukaryota</taxon>
        <taxon>Viridiplantae</taxon>
        <taxon>Streptophyta</taxon>
        <taxon>Embryophyta</taxon>
        <taxon>Tracheophyta</taxon>
        <taxon>Spermatophyta</taxon>
        <taxon>Magnoliopsida</taxon>
        <taxon>eudicotyledons</taxon>
        <taxon>Gunneridae</taxon>
        <taxon>Pentapetalae</taxon>
        <taxon>rosids</taxon>
        <taxon>fabids</taxon>
        <taxon>Fabales</taxon>
        <taxon>Fabaceae</taxon>
        <taxon>Papilionoideae</taxon>
        <taxon>50 kb inversion clade</taxon>
        <taxon>genistoids sensu lato</taxon>
        <taxon>core genistoids</taxon>
        <taxon>Genisteae</taxon>
        <taxon>Lupinus</taxon>
    </lineage>
</organism>
<dbReference type="Gene3D" id="3.80.10.10">
    <property type="entry name" value="Ribonuclease Inhibitor"/>
    <property type="match status" value="1"/>
</dbReference>
<sequence>MDTDIIVNFQVKSLHLSSNKRLRDENIEMFAKICPNLELLDLSSCKCVSNGAVEVLRRCPKIMYLSLIYHSKVELFGMINFHFPNLELLRLSYSEVDDGSLFII</sequence>
<reference evidence="2" key="1">
    <citation type="journal article" date="2020" name="Nat. Commun.">
        <title>Genome sequence of the cluster root forming white lupin.</title>
        <authorList>
            <person name="Hufnagel B."/>
            <person name="Marques A."/>
            <person name="Soriano A."/>
            <person name="Marques L."/>
            <person name="Divol F."/>
            <person name="Doumas P."/>
            <person name="Sallet E."/>
            <person name="Mancinotti D."/>
            <person name="Carrere S."/>
            <person name="Marande W."/>
            <person name="Arribat S."/>
            <person name="Keller J."/>
            <person name="Huneau C."/>
            <person name="Blein T."/>
            <person name="Aime D."/>
            <person name="Laguerre M."/>
            <person name="Taylor J."/>
            <person name="Schubert V."/>
            <person name="Nelson M."/>
            <person name="Geu-Flores F."/>
            <person name="Crespi M."/>
            <person name="Gallardo-Guerrero K."/>
            <person name="Delaux P.-M."/>
            <person name="Salse J."/>
            <person name="Berges H."/>
            <person name="Guyot R."/>
            <person name="Gouzy J."/>
            <person name="Peret B."/>
        </authorList>
    </citation>
    <scope>NUCLEOTIDE SEQUENCE [LARGE SCALE GENOMIC DNA]</scope>
    <source>
        <strain evidence="2">cv. Amiga</strain>
    </source>
</reference>
<dbReference type="EMBL" id="WOCE01000025">
    <property type="protein sequence ID" value="KAE9584543.1"/>
    <property type="molecule type" value="Genomic_DNA"/>
</dbReference>
<gene>
    <name evidence="1" type="ORF">Lalb_Chr25g0279211</name>
</gene>
<keyword evidence="2" id="KW-1185">Reference proteome</keyword>
<comment type="caution">
    <text evidence="1">The sequence shown here is derived from an EMBL/GenBank/DDBJ whole genome shotgun (WGS) entry which is preliminary data.</text>
</comment>